<organism evidence="3 4">
    <name type="scientific">Phaseolus angularis</name>
    <name type="common">Azuki bean</name>
    <name type="synonym">Vigna angularis</name>
    <dbReference type="NCBI Taxonomy" id="3914"/>
    <lineage>
        <taxon>Eukaryota</taxon>
        <taxon>Viridiplantae</taxon>
        <taxon>Streptophyta</taxon>
        <taxon>Embryophyta</taxon>
        <taxon>Tracheophyta</taxon>
        <taxon>Spermatophyta</taxon>
        <taxon>Magnoliopsida</taxon>
        <taxon>eudicotyledons</taxon>
        <taxon>Gunneridae</taxon>
        <taxon>Pentapetalae</taxon>
        <taxon>rosids</taxon>
        <taxon>fabids</taxon>
        <taxon>Fabales</taxon>
        <taxon>Fabaceae</taxon>
        <taxon>Papilionoideae</taxon>
        <taxon>50 kb inversion clade</taxon>
        <taxon>NPAAA clade</taxon>
        <taxon>indigoferoid/millettioid clade</taxon>
        <taxon>Phaseoleae</taxon>
        <taxon>Vigna</taxon>
    </lineage>
</organism>
<protein>
    <submittedName>
        <fullName evidence="3">Uncharacterized protein</fullName>
    </submittedName>
</protein>
<name>A0A0L9T4D0_PHAAN</name>
<proteinExistence type="predicted"/>
<keyword evidence="2" id="KW-0812">Transmembrane</keyword>
<evidence type="ECO:0000313" key="3">
    <source>
        <dbReference type="EMBL" id="KOM25231.1"/>
    </source>
</evidence>
<dbReference type="Gramene" id="KOM25231">
    <property type="protein sequence ID" value="KOM25231"/>
    <property type="gene ID" value="LR48_Vigan62s000800"/>
</dbReference>
<feature type="region of interest" description="Disordered" evidence="1">
    <location>
        <begin position="1"/>
        <end position="22"/>
    </location>
</feature>
<keyword evidence="2" id="KW-0472">Membrane</keyword>
<keyword evidence="2" id="KW-1133">Transmembrane helix</keyword>
<evidence type="ECO:0000256" key="2">
    <source>
        <dbReference type="SAM" id="Phobius"/>
    </source>
</evidence>
<feature type="transmembrane region" description="Helical" evidence="2">
    <location>
        <begin position="46"/>
        <end position="65"/>
    </location>
</feature>
<evidence type="ECO:0000256" key="1">
    <source>
        <dbReference type="SAM" id="MobiDB-lite"/>
    </source>
</evidence>
<dbReference type="AlphaFoldDB" id="A0A0L9T4D0"/>
<sequence length="74" mass="8339">MRPMRLNVQEETFEASDDDVEEEEHANVSDIEEDVGRFAGGQVVSGCGRVVVMFVMLCWNMVVILDFDSTLVLE</sequence>
<feature type="compositionally biased region" description="Acidic residues" evidence="1">
    <location>
        <begin position="11"/>
        <end position="22"/>
    </location>
</feature>
<gene>
    <name evidence="3" type="ORF">LR48_Vigan62s000800</name>
</gene>
<dbReference type="Proteomes" id="UP000053144">
    <property type="component" value="Unassembled WGS sequence"/>
</dbReference>
<reference evidence="4" key="1">
    <citation type="journal article" date="2015" name="Proc. Natl. Acad. Sci. U.S.A.">
        <title>Genome sequencing of adzuki bean (Vigna angularis) provides insight into high starch and low fat accumulation and domestication.</title>
        <authorList>
            <person name="Yang K."/>
            <person name="Tian Z."/>
            <person name="Chen C."/>
            <person name="Luo L."/>
            <person name="Zhao B."/>
            <person name="Wang Z."/>
            <person name="Yu L."/>
            <person name="Li Y."/>
            <person name="Sun Y."/>
            <person name="Li W."/>
            <person name="Chen Y."/>
            <person name="Li Y."/>
            <person name="Zhang Y."/>
            <person name="Ai D."/>
            <person name="Zhao J."/>
            <person name="Shang C."/>
            <person name="Ma Y."/>
            <person name="Wu B."/>
            <person name="Wang M."/>
            <person name="Gao L."/>
            <person name="Sun D."/>
            <person name="Zhang P."/>
            <person name="Guo F."/>
            <person name="Wang W."/>
            <person name="Li Y."/>
            <person name="Wang J."/>
            <person name="Varshney R.K."/>
            <person name="Wang J."/>
            <person name="Ling H.Q."/>
            <person name="Wan P."/>
        </authorList>
    </citation>
    <scope>NUCLEOTIDE SEQUENCE</scope>
    <source>
        <strain evidence="4">cv. Jingnong 6</strain>
    </source>
</reference>
<evidence type="ECO:0000313" key="4">
    <source>
        <dbReference type="Proteomes" id="UP000053144"/>
    </source>
</evidence>
<accession>A0A0L9T4D0</accession>
<dbReference type="EMBL" id="KQ258258">
    <property type="protein sequence ID" value="KOM25231.1"/>
    <property type="molecule type" value="Genomic_DNA"/>
</dbReference>